<name>A0A4Q2KFR6_9FIRM</name>
<accession>A0A4Q2KFR6</accession>
<dbReference type="Proteomes" id="UP000291269">
    <property type="component" value="Unassembled WGS sequence"/>
</dbReference>
<gene>
    <name evidence="2" type="ORF">ESZ91_07505</name>
</gene>
<feature type="transmembrane region" description="Helical" evidence="1">
    <location>
        <begin position="168"/>
        <end position="187"/>
    </location>
</feature>
<keyword evidence="3" id="KW-1185">Reference proteome</keyword>
<feature type="transmembrane region" description="Helical" evidence="1">
    <location>
        <begin position="222"/>
        <end position="245"/>
    </location>
</feature>
<dbReference type="AlphaFoldDB" id="A0A4Q2KFR6"/>
<organism evidence="2 3">
    <name type="scientific">Candidatus Borkfalkia ceftriaxoniphila</name>
    <dbReference type="NCBI Taxonomy" id="2508949"/>
    <lineage>
        <taxon>Bacteria</taxon>
        <taxon>Bacillati</taxon>
        <taxon>Bacillota</taxon>
        <taxon>Clostridia</taxon>
        <taxon>Christensenellales</taxon>
        <taxon>Christensenellaceae</taxon>
        <taxon>Candidatus Borkfalkia</taxon>
    </lineage>
</organism>
<comment type="caution">
    <text evidence="2">The sequence shown here is derived from an EMBL/GenBank/DDBJ whole genome shotgun (WGS) entry which is preliminary data.</text>
</comment>
<evidence type="ECO:0000313" key="3">
    <source>
        <dbReference type="Proteomes" id="UP000291269"/>
    </source>
</evidence>
<keyword evidence="1" id="KW-0812">Transmembrane</keyword>
<dbReference type="EMBL" id="SDOZ01000002">
    <property type="protein sequence ID" value="RXZ62232.1"/>
    <property type="molecule type" value="Genomic_DNA"/>
</dbReference>
<protein>
    <submittedName>
        <fullName evidence="2">Uncharacterized protein</fullName>
    </submittedName>
</protein>
<proteinExistence type="predicted"/>
<evidence type="ECO:0000313" key="2">
    <source>
        <dbReference type="EMBL" id="RXZ62232.1"/>
    </source>
</evidence>
<keyword evidence="1" id="KW-1133">Transmembrane helix</keyword>
<feature type="transmembrane region" description="Helical" evidence="1">
    <location>
        <begin position="70"/>
        <end position="90"/>
    </location>
</feature>
<feature type="transmembrane region" description="Helical" evidence="1">
    <location>
        <begin position="193"/>
        <end position="210"/>
    </location>
</feature>
<reference evidence="2 3" key="1">
    <citation type="journal article" date="2019" name="Gut">
        <title>Antibiotics-induced monodominance of a novel gut bacterial order.</title>
        <authorList>
            <person name="Hildebrand F."/>
            <person name="Moitinho-Silva L."/>
            <person name="Blasche S."/>
            <person name="Jahn M.T."/>
            <person name="Gossmann T.I."/>
            <person name="Heuerta-Cepas J."/>
            <person name="Hercog R."/>
            <person name="Luetge M."/>
            <person name="Bahram M."/>
            <person name="Pryszlak A."/>
            <person name="Alves R.J."/>
            <person name="Waszak S.M."/>
            <person name="Zhu A."/>
            <person name="Ye L."/>
            <person name="Costea P.I."/>
            <person name="Aalvink S."/>
            <person name="Belzer C."/>
            <person name="Forslund S.K."/>
            <person name="Sunagawa S."/>
            <person name="Hentschel U."/>
            <person name="Merten C."/>
            <person name="Patil K.R."/>
            <person name="Benes V."/>
            <person name="Bork P."/>
        </authorList>
    </citation>
    <scope>NUCLEOTIDE SEQUENCE [LARGE SCALE GENOMIC DNA]</scope>
    <source>
        <strain evidence="2 3">HDS1380</strain>
    </source>
</reference>
<sequence length="306" mass="33418">MNEKLRAFAEKNALTLRKNGCYGQLFGYQTGLYINRFANPQYVLCISAHTAAAAEQIRSFLKKKKDDLKLTGFDVLGVGVILFPALYFSVYEQIEKIFKTVADFLKSKNVAGGDTCPYCGAKMTEKTLVSDGGHCFYVHEACFNANLQLVKEAEKEEKSSPDRYGRGFLGAVLGALIGALAFVGLFAWGYFEVIAPVIGVVAAHYLYGALGGKPSVKKIVTVGVVCLVFTLASFFACYFVQIALSKPDAGLFAELKRLFAEKEGYASRFIVTLVFSCVAVGVGLVYSVYATLKSLRRPAQDLKKIS</sequence>
<evidence type="ECO:0000256" key="1">
    <source>
        <dbReference type="SAM" id="Phobius"/>
    </source>
</evidence>
<dbReference type="RefSeq" id="WP_129225738.1">
    <property type="nucleotide sequence ID" value="NZ_SDOZ01000002.1"/>
</dbReference>
<keyword evidence="1" id="KW-0472">Membrane</keyword>
<feature type="transmembrane region" description="Helical" evidence="1">
    <location>
        <begin position="265"/>
        <end position="289"/>
    </location>
</feature>